<keyword evidence="3" id="KW-1185">Reference proteome</keyword>
<dbReference type="Pfam" id="PF22479">
    <property type="entry name" value="Pam3_gp18"/>
    <property type="match status" value="1"/>
</dbReference>
<evidence type="ECO:0000313" key="2">
    <source>
        <dbReference type="EMBL" id="CQR71687.1"/>
    </source>
</evidence>
<dbReference type="InterPro" id="IPR054252">
    <property type="entry name" value="Pam3_gp18"/>
</dbReference>
<evidence type="ECO:0000313" key="3">
    <source>
        <dbReference type="Proteomes" id="UP000049855"/>
    </source>
</evidence>
<protein>
    <recommendedName>
        <fullName evidence="1">Cyanophage baseplate Pam3 plug gp18 domain-containing protein</fullName>
    </recommendedName>
</protein>
<reference evidence="3" key="1">
    <citation type="submission" date="2015-03" db="EMBL/GenBank/DDBJ databases">
        <authorList>
            <person name="Nijsse Bart"/>
        </authorList>
    </citation>
    <scope>NUCLEOTIDE SEQUENCE [LARGE SCALE GENOMIC DNA]</scope>
</reference>
<dbReference type="AlphaFoldDB" id="A0A0U1KW92"/>
<dbReference type="RefSeq" id="WP_021168773.1">
    <property type="nucleotide sequence ID" value="NZ_CTRP01000005.1"/>
</dbReference>
<feature type="domain" description="Cyanophage baseplate Pam3 plug gp18" evidence="1">
    <location>
        <begin position="3"/>
        <end position="111"/>
    </location>
</feature>
<organism evidence="2 3">
    <name type="scientific">Sporomusa ovata</name>
    <dbReference type="NCBI Taxonomy" id="2378"/>
    <lineage>
        <taxon>Bacteria</taxon>
        <taxon>Bacillati</taxon>
        <taxon>Bacillota</taxon>
        <taxon>Negativicutes</taxon>
        <taxon>Selenomonadales</taxon>
        <taxon>Sporomusaceae</taxon>
        <taxon>Sporomusa</taxon>
    </lineage>
</organism>
<dbReference type="Proteomes" id="UP000049855">
    <property type="component" value="Unassembled WGS sequence"/>
</dbReference>
<name>A0A0U1KW92_9FIRM</name>
<sequence length="113" mass="12304">MAYQRIPLTTDPNQTFQCTLAIDGQNKTLSFFLAYNEIATCWTMNITDPATGTMLLASIPLVPGDYPAANILEQYAYLGIGSAYVLSTGNAATEYPDADNLGSEWVLIWSDTP</sequence>
<dbReference type="EMBL" id="CTRP01000005">
    <property type="protein sequence ID" value="CQR71687.1"/>
    <property type="molecule type" value="Genomic_DNA"/>
</dbReference>
<accession>A0A0U1KW92</accession>
<gene>
    <name evidence="2" type="ORF">SpAn4DRAFT_3553</name>
</gene>
<proteinExistence type="predicted"/>
<evidence type="ECO:0000259" key="1">
    <source>
        <dbReference type="Pfam" id="PF22479"/>
    </source>
</evidence>